<protein>
    <recommendedName>
        <fullName evidence="3">AAA+ ATPase domain-containing protein</fullName>
    </recommendedName>
</protein>
<evidence type="ECO:0000313" key="4">
    <source>
        <dbReference type="EMBL" id="CZR49554.1"/>
    </source>
</evidence>
<name>A0A1L7WAQ7_FUSPR</name>
<dbReference type="InterPro" id="IPR056599">
    <property type="entry name" value="AAA_lid_fung"/>
</dbReference>
<feature type="compositionally biased region" description="Acidic residues" evidence="2">
    <location>
        <begin position="694"/>
        <end position="709"/>
    </location>
</feature>
<feature type="coiled-coil region" evidence="1">
    <location>
        <begin position="41"/>
        <end position="68"/>
    </location>
</feature>
<keyword evidence="1" id="KW-0175">Coiled coil</keyword>
<dbReference type="Pfam" id="PF23232">
    <property type="entry name" value="AAA_lid_13"/>
    <property type="match status" value="1"/>
</dbReference>
<proteinExistence type="predicted"/>
<evidence type="ECO:0000256" key="1">
    <source>
        <dbReference type="SAM" id="Coils"/>
    </source>
</evidence>
<sequence length="1283" mass="145865">MAPESSNVSDQIPLLPASASTANHDEARGHATRSSIPVEGEKQLSHEAAVLSNTIQNLKQQIQELEHQCLLAAPNIEESPTAKEAARVSDEYKRMEAYLYQHRKEWEANIGPGPWDMNNLQVTDFHRRPGSLGPWWYHWEISQERKYERPDPFSPVYNHKGQKEEALNKSPDEFDYTIDFGARRESLRKYFEWEMDRLYLVEETDRRRRQKDKQKEEKVVQSGKDQKGDQSLSREPKLDHVDWYSFKRAPRADKNHDCVIHILTGEPVVDEDGLNRHWFGYSGRQESRPKTQRSDYVISPLPERIRIRSSILQSIFKTILDTPLGDAEIGTFVLLRPFKALTYCQKPLQDWCTALEEKFRPSTEHEVLGNDKESVAERPSHLSHHNEAVNKEERDQGHHGATGAGIPSPRDLDTSGSRTAEEAEITQGPRLSGKDDSEEGGQGDEKKQNDSDDLTKSIAALKHLRCLLDFLNSDFIAKQTYLLDPLSDKIVFSDLWHLFRPGDEVIGSDGKQAYRLIGVSSARHRVTSPQELWYNPYSMRRKSKEGGSQQRKREKAPFTIVCSYIDFDGKHIGPVVKIFNFRRFDGEKSITSLDVYPLRYYQAKPSNLMNSESGHGQSHTQQGDYRDFLIERGATFLDVATVKHKYYVGPTIDSLEQIESQVVIDFETAFSMDDKKQKLSKPDLQTLVGNSFKEEDDDDNNSSSDDDSCQGECCRDEPVFNDGFIDERQRSEYITSLLPQTGEMNNQPSVAVIPRPLKELTSGPTGKFTISDSELAIMSYRVFGFVLRNRRWAQLDVSYLSDVHSNDITELGDDEIDAGHKKQKQVTSFDNLVLEEGHKTIILSLIAQHFRDKKLASGQVDNLDIVKGKGKGLILLLHGAPGVGKTSTAEGVAELFRKPLFQITCGDLGTTASDVEIALERNFSLANKWDCVLLLDEADVFLAARTKQDFSRNGLVAVFLRVMEYYAGILFLTTNRVGDFDEAFTSRIHISLYYPELNRDKTVEVFKINLAMIQERFARRGRSIKIDDFRIGSFAQEHFQEHPKARWNGRQIRNACQTALALAEFEAQGNSHEAILNPDALVKLEVRHFELVRNAFLEFANYMNDVYGVDSARRAKESRLRAVWVDENDRVVGADASGPKNMDLFLASQPSSNRRQQVTQASTVQMQGHQQQQNLFEPGLHQHSPQPRSYQPQYRQEFSPQYQVYSGPNPGQGPEKQYPNVYGSSGTDIRVAQSHFQDSAEGYQNRGFSSQQLPVTTPALTSHVPHFSTQPSDDSRHTNYNQP</sequence>
<dbReference type="PANTHER" id="PTHR46411:SF2">
    <property type="entry name" value="AAA+ ATPASE DOMAIN-CONTAINING PROTEIN"/>
    <property type="match status" value="1"/>
</dbReference>
<dbReference type="EMBL" id="FJOF01000017">
    <property type="protein sequence ID" value="CZR49554.1"/>
    <property type="molecule type" value="Genomic_DNA"/>
</dbReference>
<dbReference type="RefSeq" id="XP_031090054.1">
    <property type="nucleotide sequence ID" value="XM_031224834.1"/>
</dbReference>
<dbReference type="SMART" id="SM00382">
    <property type="entry name" value="AAA"/>
    <property type="match status" value="1"/>
</dbReference>
<dbReference type="InterPro" id="IPR054289">
    <property type="entry name" value="DUF7025"/>
</dbReference>
<feature type="region of interest" description="Disordered" evidence="2">
    <location>
        <begin position="205"/>
        <end position="235"/>
    </location>
</feature>
<dbReference type="InterPro" id="IPR003593">
    <property type="entry name" value="AAA+_ATPase"/>
</dbReference>
<feature type="compositionally biased region" description="Basic and acidic residues" evidence="2">
    <location>
        <begin position="443"/>
        <end position="452"/>
    </location>
</feature>
<dbReference type="GeneID" id="42060768"/>
<evidence type="ECO:0000259" key="3">
    <source>
        <dbReference type="SMART" id="SM00382"/>
    </source>
</evidence>
<dbReference type="Pfam" id="PF00004">
    <property type="entry name" value="AAA"/>
    <property type="match status" value="1"/>
</dbReference>
<accession>A0A1L7WAQ7</accession>
<feature type="domain" description="AAA+ ATPase" evidence="3">
    <location>
        <begin position="871"/>
        <end position="996"/>
    </location>
</feature>
<feature type="compositionally biased region" description="Polar residues" evidence="2">
    <location>
        <begin position="1267"/>
        <end position="1283"/>
    </location>
</feature>
<feature type="compositionally biased region" description="Polar residues" evidence="2">
    <location>
        <begin position="1246"/>
        <end position="1260"/>
    </location>
</feature>
<dbReference type="GO" id="GO:0005524">
    <property type="term" value="F:ATP binding"/>
    <property type="evidence" value="ECO:0007669"/>
    <property type="project" value="InterPro"/>
</dbReference>
<feature type="compositionally biased region" description="Polar residues" evidence="2">
    <location>
        <begin position="1"/>
        <end position="10"/>
    </location>
</feature>
<dbReference type="GO" id="GO:0016887">
    <property type="term" value="F:ATP hydrolysis activity"/>
    <property type="evidence" value="ECO:0007669"/>
    <property type="project" value="InterPro"/>
</dbReference>
<dbReference type="Gene3D" id="3.40.50.300">
    <property type="entry name" value="P-loop containing nucleotide triphosphate hydrolases"/>
    <property type="match status" value="1"/>
</dbReference>
<evidence type="ECO:0000256" key="2">
    <source>
        <dbReference type="SAM" id="MobiDB-lite"/>
    </source>
</evidence>
<reference evidence="5" key="1">
    <citation type="journal article" date="2016" name="Genome Biol. Evol.">
        <title>Comparative 'omics' of the Fusarium fujikuroi species complex highlights differences in genetic potential and metabolite synthesis.</title>
        <authorList>
            <person name="Niehaus E.-M."/>
            <person name="Muensterkoetter M."/>
            <person name="Proctor R.H."/>
            <person name="Brown D.W."/>
            <person name="Sharon A."/>
            <person name="Idan Y."/>
            <person name="Oren-Young L."/>
            <person name="Sieber C.M."/>
            <person name="Novak O."/>
            <person name="Pencik A."/>
            <person name="Tarkowska D."/>
            <person name="Hromadova K."/>
            <person name="Freeman S."/>
            <person name="Maymon M."/>
            <person name="Elazar M."/>
            <person name="Youssef S.A."/>
            <person name="El-Shabrawy E.S.M."/>
            <person name="Shalaby A.B.A."/>
            <person name="Houterman P."/>
            <person name="Brock N.L."/>
            <person name="Burkhardt I."/>
            <person name="Tsavkelova E.A."/>
            <person name="Dickschat J.S."/>
            <person name="Galuszka P."/>
            <person name="Gueldener U."/>
            <person name="Tudzynski B."/>
        </authorList>
    </citation>
    <scope>NUCLEOTIDE SEQUENCE [LARGE SCALE GENOMIC DNA]</scope>
    <source>
        <strain evidence="5">ET1</strain>
    </source>
</reference>
<feature type="region of interest" description="Disordered" evidence="2">
    <location>
        <begin position="363"/>
        <end position="452"/>
    </location>
</feature>
<dbReference type="InterPro" id="IPR027417">
    <property type="entry name" value="P-loop_NTPase"/>
</dbReference>
<dbReference type="Pfam" id="PF22942">
    <property type="entry name" value="DUF7025"/>
    <property type="match status" value="1"/>
</dbReference>
<feature type="region of interest" description="Disordered" evidence="2">
    <location>
        <begin position="1150"/>
        <end position="1171"/>
    </location>
</feature>
<dbReference type="PANTHER" id="PTHR46411">
    <property type="entry name" value="FAMILY ATPASE, PUTATIVE-RELATED"/>
    <property type="match status" value="1"/>
</dbReference>
<gene>
    <name evidence="4" type="ORF">FPRO_15913</name>
</gene>
<dbReference type="InterPro" id="IPR003959">
    <property type="entry name" value="ATPase_AAA_core"/>
</dbReference>
<comment type="caution">
    <text evidence="4">The sequence shown here is derived from an EMBL/GenBank/DDBJ whole genome shotgun (WGS) entry which is preliminary data.</text>
</comment>
<feature type="region of interest" description="Disordered" evidence="2">
    <location>
        <begin position="691"/>
        <end position="712"/>
    </location>
</feature>
<feature type="region of interest" description="Disordered" evidence="2">
    <location>
        <begin position="1237"/>
        <end position="1283"/>
    </location>
</feature>
<keyword evidence="5" id="KW-1185">Reference proteome</keyword>
<organism evidence="4 5">
    <name type="scientific">Fusarium proliferatum (strain ET1)</name>
    <name type="common">Orchid endophyte fungus</name>
    <dbReference type="NCBI Taxonomy" id="1227346"/>
    <lineage>
        <taxon>Eukaryota</taxon>
        <taxon>Fungi</taxon>
        <taxon>Dikarya</taxon>
        <taxon>Ascomycota</taxon>
        <taxon>Pezizomycotina</taxon>
        <taxon>Sordariomycetes</taxon>
        <taxon>Hypocreomycetidae</taxon>
        <taxon>Hypocreales</taxon>
        <taxon>Nectriaceae</taxon>
        <taxon>Fusarium</taxon>
        <taxon>Fusarium fujikuroi species complex</taxon>
    </lineage>
</organism>
<feature type="region of interest" description="Disordered" evidence="2">
    <location>
        <begin position="1201"/>
        <end position="1225"/>
    </location>
</feature>
<dbReference type="VEuPathDB" id="FungiDB:FPRO_15913"/>
<evidence type="ECO:0000313" key="5">
    <source>
        <dbReference type="Proteomes" id="UP000183971"/>
    </source>
</evidence>
<feature type="compositionally biased region" description="Basic and acidic residues" evidence="2">
    <location>
        <begin position="363"/>
        <end position="398"/>
    </location>
</feature>
<dbReference type="CDD" id="cd19481">
    <property type="entry name" value="RecA-like_protease"/>
    <property type="match status" value="1"/>
</dbReference>
<feature type="region of interest" description="Disordered" evidence="2">
    <location>
        <begin position="1"/>
        <end position="40"/>
    </location>
</feature>
<feature type="compositionally biased region" description="Basic and acidic residues" evidence="2">
    <location>
        <begin position="213"/>
        <end position="235"/>
    </location>
</feature>
<dbReference type="SUPFAM" id="SSF52540">
    <property type="entry name" value="P-loop containing nucleoside triphosphate hydrolases"/>
    <property type="match status" value="1"/>
</dbReference>
<dbReference type="Proteomes" id="UP000183971">
    <property type="component" value="Unassembled WGS sequence"/>
</dbReference>